<feature type="domain" description="Ribosome recycling factor" evidence="7">
    <location>
        <begin position="20"/>
        <end position="183"/>
    </location>
</feature>
<dbReference type="InterPro" id="IPR002661">
    <property type="entry name" value="Ribosome_recyc_fac"/>
</dbReference>
<dbReference type="HAMAP" id="MF_00040">
    <property type="entry name" value="RRF"/>
    <property type="match status" value="1"/>
</dbReference>
<protein>
    <recommendedName>
        <fullName evidence="6">Ribosome-recycling factor</fullName>
        <shortName evidence="6">RRF</shortName>
    </recommendedName>
    <alternativeName>
        <fullName evidence="6">Ribosome-releasing factor</fullName>
    </alternativeName>
</protein>
<dbReference type="GO" id="GO:0002184">
    <property type="term" value="P:cytoplasmic translational termination"/>
    <property type="evidence" value="ECO:0007669"/>
    <property type="project" value="TreeGrafter"/>
</dbReference>
<dbReference type="KEGG" id="amar:AMRN_2770"/>
<dbReference type="InterPro" id="IPR023584">
    <property type="entry name" value="Ribosome_recyc_fac_dom"/>
</dbReference>
<dbReference type="EMBL" id="NXAO01000003">
    <property type="protein sequence ID" value="PHO16612.1"/>
    <property type="molecule type" value="Genomic_DNA"/>
</dbReference>
<dbReference type="FunFam" id="1.10.132.20:FF:000001">
    <property type="entry name" value="Ribosome-recycling factor"/>
    <property type="match status" value="1"/>
</dbReference>
<keyword evidence="4 6" id="KW-0648">Protein biosynthesis</keyword>
<name>A0A347TPD5_9BACT</name>
<reference evidence="10" key="1">
    <citation type="submission" date="2017-09" db="EMBL/GenBank/DDBJ databases">
        <title>Arcobacter canalis sp. nov., a new species isolated from a water canal contaminated with urban sewage.</title>
        <authorList>
            <person name="Perez-Cataluna A."/>
            <person name="Salas-Masso N."/>
            <person name="Figueras M.J."/>
        </authorList>
    </citation>
    <scope>NUCLEOTIDE SEQUENCE [LARGE SCALE GENOMIC DNA]</scope>
    <source>
        <strain evidence="10">CECT 7727</strain>
    </source>
</reference>
<dbReference type="SUPFAM" id="SSF55194">
    <property type="entry name" value="Ribosome recycling factor, RRF"/>
    <property type="match status" value="1"/>
</dbReference>
<dbReference type="RefSeq" id="WP_099309943.1">
    <property type="nucleotide sequence ID" value="NZ_CP032101.1"/>
</dbReference>
<organism evidence="8 11">
    <name type="scientific">Malaciobacter marinus</name>
    <dbReference type="NCBI Taxonomy" id="505249"/>
    <lineage>
        <taxon>Bacteria</taxon>
        <taxon>Pseudomonadati</taxon>
        <taxon>Campylobacterota</taxon>
        <taxon>Epsilonproteobacteria</taxon>
        <taxon>Campylobacterales</taxon>
        <taxon>Arcobacteraceae</taxon>
        <taxon>Malaciobacter</taxon>
    </lineage>
</organism>
<comment type="similarity">
    <text evidence="2 6">Belongs to the RRF family.</text>
</comment>
<reference evidence="8 11" key="3">
    <citation type="submission" date="2018-08" db="EMBL/GenBank/DDBJ databases">
        <title>Complete genome of the Arcobacter marinus type strain JCM 15502.</title>
        <authorList>
            <person name="Miller W.G."/>
            <person name="Yee E."/>
            <person name="Huynh S."/>
            <person name="Parker C.T."/>
        </authorList>
    </citation>
    <scope>NUCLEOTIDE SEQUENCE [LARGE SCALE GENOMIC DNA]</scope>
    <source>
        <strain evidence="8 11">JCM 15502</strain>
    </source>
</reference>
<keyword evidence="3 6" id="KW-0963">Cytoplasm</keyword>
<comment type="function">
    <text evidence="5 6">Responsible for the release of ribosomes from messenger RNA at the termination of protein biosynthesis. May increase the efficiency of translation by recycling ribosomes from one round of translation to another.</text>
</comment>
<dbReference type="InterPro" id="IPR036191">
    <property type="entry name" value="RRF_sf"/>
</dbReference>
<evidence type="ECO:0000256" key="4">
    <source>
        <dbReference type="ARBA" id="ARBA00022917"/>
    </source>
</evidence>
<dbReference type="EMBL" id="CP032101">
    <property type="protein sequence ID" value="AXX88463.1"/>
    <property type="molecule type" value="Genomic_DNA"/>
</dbReference>
<dbReference type="Proteomes" id="UP000264693">
    <property type="component" value="Chromosome"/>
</dbReference>
<dbReference type="Gene3D" id="3.30.1360.40">
    <property type="match status" value="1"/>
</dbReference>
<gene>
    <name evidence="6 8" type="primary">frr</name>
    <name evidence="8" type="ORF">AMRN_2770</name>
    <name evidence="9" type="ORF">CPH92_00935</name>
</gene>
<evidence type="ECO:0000313" key="9">
    <source>
        <dbReference type="EMBL" id="PHO16612.1"/>
    </source>
</evidence>
<evidence type="ECO:0000256" key="5">
    <source>
        <dbReference type="ARBA" id="ARBA00025050"/>
    </source>
</evidence>
<sequence length="185" mass="20918">MLEEIYTETKEHMEKSIEALRRDYKSLRTGKVSTSILDGIKVSYYGTPTELNQVASVLSPDATTIVISPWEKNLVQDIEKAINEANIGVNPNNDGEAVKLYFPPMTVEQRHEAAKQAKGMTDNAKVAIRNVRKHANDKVKVLHKDKEITDDENKKALDEIQKITDSYVTKADDTFKNKEQEILTV</sequence>
<evidence type="ECO:0000256" key="6">
    <source>
        <dbReference type="HAMAP-Rule" id="MF_00040"/>
    </source>
</evidence>
<keyword evidence="10" id="KW-1185">Reference proteome</keyword>
<evidence type="ECO:0000256" key="2">
    <source>
        <dbReference type="ARBA" id="ARBA00005912"/>
    </source>
</evidence>
<proteinExistence type="inferred from homology"/>
<dbReference type="NCBIfam" id="TIGR00496">
    <property type="entry name" value="frr"/>
    <property type="match status" value="1"/>
</dbReference>
<dbReference type="AlphaFoldDB" id="A0A347TPD5"/>
<dbReference type="PANTHER" id="PTHR20982">
    <property type="entry name" value="RIBOSOME RECYCLING FACTOR"/>
    <property type="match status" value="1"/>
</dbReference>
<evidence type="ECO:0000256" key="3">
    <source>
        <dbReference type="ARBA" id="ARBA00022490"/>
    </source>
</evidence>
<evidence type="ECO:0000313" key="10">
    <source>
        <dbReference type="Proteomes" id="UP000224740"/>
    </source>
</evidence>
<dbReference type="Gene3D" id="1.10.132.20">
    <property type="entry name" value="Ribosome-recycling factor"/>
    <property type="match status" value="1"/>
</dbReference>
<evidence type="ECO:0000256" key="1">
    <source>
        <dbReference type="ARBA" id="ARBA00004496"/>
    </source>
</evidence>
<comment type="subcellular location">
    <subcellularLocation>
        <location evidence="1 6">Cytoplasm</location>
    </subcellularLocation>
</comment>
<reference evidence="9" key="2">
    <citation type="submission" date="2017-09" db="EMBL/GenBank/DDBJ databases">
        <authorList>
            <person name="Perez-Cataluna A."/>
            <person name="Figueras M.J."/>
            <person name="Salas-Masso N."/>
        </authorList>
    </citation>
    <scope>NUCLEOTIDE SEQUENCE</scope>
    <source>
        <strain evidence="9">CECT 7727</strain>
    </source>
</reference>
<accession>A0A347TPD5</accession>
<dbReference type="CDD" id="cd00520">
    <property type="entry name" value="RRF"/>
    <property type="match status" value="1"/>
</dbReference>
<evidence type="ECO:0000313" key="11">
    <source>
        <dbReference type="Proteomes" id="UP000264693"/>
    </source>
</evidence>
<evidence type="ECO:0000259" key="7">
    <source>
        <dbReference type="Pfam" id="PF01765"/>
    </source>
</evidence>
<dbReference type="PANTHER" id="PTHR20982:SF3">
    <property type="entry name" value="MITOCHONDRIAL RIBOSOME RECYCLING FACTOR PSEUDO 1"/>
    <property type="match status" value="1"/>
</dbReference>
<dbReference type="GO" id="GO:0005829">
    <property type="term" value="C:cytosol"/>
    <property type="evidence" value="ECO:0007669"/>
    <property type="project" value="GOC"/>
</dbReference>
<dbReference type="Proteomes" id="UP000224740">
    <property type="component" value="Unassembled WGS sequence"/>
</dbReference>
<dbReference type="GO" id="GO:0043023">
    <property type="term" value="F:ribosomal large subunit binding"/>
    <property type="evidence" value="ECO:0007669"/>
    <property type="project" value="TreeGrafter"/>
</dbReference>
<dbReference type="Pfam" id="PF01765">
    <property type="entry name" value="RRF"/>
    <property type="match status" value="1"/>
</dbReference>
<evidence type="ECO:0000313" key="8">
    <source>
        <dbReference type="EMBL" id="AXX88463.1"/>
    </source>
</evidence>
<dbReference type="FunFam" id="3.30.1360.40:FF:000001">
    <property type="entry name" value="Ribosome-recycling factor"/>
    <property type="match status" value="1"/>
</dbReference>